<protein>
    <submittedName>
        <fullName evidence="1">Putative baseplate assembly protein</fullName>
    </submittedName>
</protein>
<accession>A0A223D160</accession>
<reference evidence="1 2" key="1">
    <citation type="journal article" date="2015" name="Int. J. Syst. Evol. Microbiol.">
        <title>Tumebacillus algifaecis sp. nov., isolated from decomposing algal scum.</title>
        <authorList>
            <person name="Wu Y.F."/>
            <person name="Zhang B."/>
            <person name="Xing P."/>
            <person name="Wu Q.L."/>
            <person name="Liu S.J."/>
        </authorList>
    </citation>
    <scope>NUCLEOTIDE SEQUENCE [LARGE SCALE GENOMIC DNA]</scope>
    <source>
        <strain evidence="1 2">THMBR28</strain>
    </source>
</reference>
<dbReference type="RefSeq" id="WP_094236733.1">
    <property type="nucleotide sequence ID" value="NZ_CP022657.1"/>
</dbReference>
<name>A0A223D160_9BACL</name>
<dbReference type="NCBIfam" id="TIGR02243">
    <property type="entry name" value="putative baseplate assembly protein"/>
    <property type="match status" value="1"/>
</dbReference>
<keyword evidence="2" id="KW-1185">Reference proteome</keyword>
<evidence type="ECO:0000313" key="2">
    <source>
        <dbReference type="Proteomes" id="UP000214688"/>
    </source>
</evidence>
<organism evidence="1 2">
    <name type="scientific">Tumebacillus algifaecis</name>
    <dbReference type="NCBI Taxonomy" id="1214604"/>
    <lineage>
        <taxon>Bacteria</taxon>
        <taxon>Bacillati</taxon>
        <taxon>Bacillota</taxon>
        <taxon>Bacilli</taxon>
        <taxon>Bacillales</taxon>
        <taxon>Alicyclobacillaceae</taxon>
        <taxon>Tumebacillus</taxon>
    </lineage>
</organism>
<dbReference type="KEGG" id="tab:CIG75_11200"/>
<dbReference type="OrthoDB" id="9027184at2"/>
<dbReference type="InterPro" id="IPR011749">
    <property type="entry name" value="CHP02243"/>
</dbReference>
<gene>
    <name evidence="1" type="ORF">CIG75_11200</name>
</gene>
<proteinExistence type="predicted"/>
<dbReference type="AlphaFoldDB" id="A0A223D160"/>
<evidence type="ECO:0000313" key="1">
    <source>
        <dbReference type="EMBL" id="ASS75489.1"/>
    </source>
</evidence>
<dbReference type="Proteomes" id="UP000214688">
    <property type="component" value="Chromosome"/>
</dbReference>
<dbReference type="EMBL" id="CP022657">
    <property type="protein sequence ID" value="ASS75489.1"/>
    <property type="molecule type" value="Genomic_DNA"/>
</dbReference>
<sequence>MLPLPNLDDRLFDEIVAEARKMIPKLSPQWTDENAHDPGITLVELFSHLSEMQQYYLNRVTAKNELKFLRMLGIRLQEAKSAHVDVSFDQATTSYWMPQGTKLRGLNEPFETTEPLLLVPAKIDRILVSAQAEITDHTSANENSKVGYFAFGTSALQGSRLYIAFDRKLPVGQQITLTFNLFNNYQVPVNPLAEGEEELIPPAKVKWSFSSIDESVESRPLRLLPLPIDRDETLQLSKSGRISFTLPKAMAGMRMHPANDKDRYWICATLDEPGYEIPPKIEKILLNTVQAVHCDTKSLIQSFDGTGEMFQNEVINGYLPYYGEVEVQVQTEERGVWSIWKQVEDLNEYGPDDRCCVLYRDDEKQCFYLRFGNGDHGRIPQRGSQTIRVIANEKEYREHMLIGRSNGLPGQQFELVGTPILPESLRLQVGVRSADGRDWYWQDWSRVDDFEHSGPDDRHFVLDAASGEIYFGNSENGQIPDVCEYDNIRLIALQLGGGDRGNVQRHLITEFAQPELFASITLTNHDFAKGGTEREKLDEAKARIRRELKLPTRAVTSEDFENIALATPGLRVARVKAVPLYTVGLREYPQQQAPAQVTVVVVPYSEDPKPMPSKGFLSTVQNHLDQHRLLTTEVHVVPPEYVKITLHTVVVVNPDTKDLAARIKNVLHNYFDVLDESDPSRGWEFGRAVYKGDIYAMINQMPGVEYIQTLWFEAEGRGVHKDPSGDILLPPHGVVYSGQHQIELVSRMDV</sequence>